<comment type="caution">
    <text evidence="9">The sequence shown here is derived from an EMBL/GenBank/DDBJ whole genome shotgun (WGS) entry which is preliminary data.</text>
</comment>
<evidence type="ECO:0000256" key="7">
    <source>
        <dbReference type="SAM" id="MobiDB-lite"/>
    </source>
</evidence>
<evidence type="ECO:0000313" key="10">
    <source>
        <dbReference type="Proteomes" id="UP001150941"/>
    </source>
</evidence>
<dbReference type="FunFam" id="3.30.2410.10:FF:000017">
    <property type="entry name" value="E3 ubiquitin-protein ligase UPL7"/>
    <property type="match status" value="1"/>
</dbReference>
<name>A0A9W9PI17_9EURO</name>
<evidence type="ECO:0000256" key="1">
    <source>
        <dbReference type="ARBA" id="ARBA00000885"/>
    </source>
</evidence>
<evidence type="ECO:0000256" key="2">
    <source>
        <dbReference type="ARBA" id="ARBA00004906"/>
    </source>
</evidence>
<protein>
    <recommendedName>
        <fullName evidence="3">HECT-type E3 ubiquitin transferase</fullName>
        <ecNumber evidence="3">2.3.2.26</ecNumber>
    </recommendedName>
</protein>
<dbReference type="InterPro" id="IPR000569">
    <property type="entry name" value="HECT_dom"/>
</dbReference>
<dbReference type="GO" id="GO:0000209">
    <property type="term" value="P:protein polyubiquitination"/>
    <property type="evidence" value="ECO:0007669"/>
    <property type="project" value="InterPro"/>
</dbReference>
<comment type="pathway">
    <text evidence="2">Protein modification; protein ubiquitination.</text>
</comment>
<evidence type="ECO:0000256" key="6">
    <source>
        <dbReference type="PROSITE-ProRule" id="PRU00104"/>
    </source>
</evidence>
<dbReference type="PROSITE" id="PS50096">
    <property type="entry name" value="IQ"/>
    <property type="match status" value="1"/>
</dbReference>
<keyword evidence="5 6" id="KW-0833">Ubl conjugation pathway</keyword>
<gene>
    <name evidence="9" type="ORF">N7468_001026</name>
</gene>
<keyword evidence="10" id="KW-1185">Reference proteome</keyword>
<keyword evidence="4" id="KW-0808">Transferase</keyword>
<sequence length="1234" mass="138939">MFQSFTGNSRRPRQVNLSGRATNPFAAFPGNAPGRPSPRAASPQSAVAFAQQERIQRQREREKQNAARVIQRTWRGYRSRRTTYARWRSEWDRNERASIEAMDIDAAESFEGACPGLPPQRPAPYATAEQCRAQLRLLVQFASPRDPGDVFRLEYLVDAFEQTFKSLPTMAAEGEWTNLLLRLAVALLDALRLSSDSSVSVSTIQSLLRGVIFLTSLIPKQMAKVADAYFETMAFLTTKSKVKLTVEKIEEGVLALLKPITSETTSAYEAFATSYLIIPDLQSFLGSLNGFASQINYRMLALAVSTCLAPSYKKSSALKNIQNRTWLLSYLIFFHRYALGAKANIRPPELEFLAVVSELLNSTATYLMQGLEAEDHSDMDTPQAIRPLHPFIKDQLMSLVHQHNVTGLISPIRSSGMISGVPATDSAGGQSDSSREARILAAYALNLLRIFPRRGDDIRMWLFLGSSSSGEQVAGQPHAKVSAIKFFWQASRTSRVFQIISSDLSKVLQQIQVPEDAEGSFNVPKEQRDQEWTTILLFMELYTFVLKLMDDDEFFSGDSSFSSKDSDKGSWTRESALPLAEIKDMTVFLKHLAFTLCWDSVTLSEPALRPTTINLNNYFNSANQNTDSAVLANDRAVVSKTANNCLPGVTGIPLDYFKGLVTGLLRMLHERDSRRKFLPPDHWLMTSHFDMDGFISTVVAEEERRHELEAQDGDDEDADLMEHASNDHSSELAGLAGAGHAQLQIRLESLRRHQQRIARKRILATIAPRLEILRNMPFFIPFATRVEIFREFIHHDQLRRRDGFVDPDSWRANLVQSHLTGQHHPGHEILSRHQGDIRREHIFDDALDQFYALGDGLKEPIQITFIDQFGVPEAGIDGGGVGKEFLDLVIKEGFEVDREFNMFAENDQHLLYPSPTIVEQVREEFRARGMKDSDPACVAKVRELLRRYEFLGRVIGKCLYEGILVDAQFVPFFLLKWALTGGTGSALRESSYRANLNDLKDLDAGLYQGLLKLKNYPGNVEEDFGLDFSITDIIPKKDGTSRALTKELIHNGSNIPVTNVNRLLYISCIARYRLQVQQAHQTNAFLQGLGQIIQPAWLSMFNQAELQRLVSGETRDIDVEDLRRNTVYGGVYEIGDDGKEHPTVQLFWQVMHELTCEEKQMVLRFVTSTPRAPLLGFSHLRPPFCIRDSSESEQRLPSSGTCVNLLKLPRYSTAEVLREKLLYAVNSGAGFDLS</sequence>
<evidence type="ECO:0000256" key="4">
    <source>
        <dbReference type="ARBA" id="ARBA00022679"/>
    </source>
</evidence>
<dbReference type="PANTHER" id="PTHR45700">
    <property type="entry name" value="UBIQUITIN-PROTEIN LIGASE E3C"/>
    <property type="match status" value="1"/>
</dbReference>
<dbReference type="RefSeq" id="XP_058333464.1">
    <property type="nucleotide sequence ID" value="XM_058470323.1"/>
</dbReference>
<dbReference type="SUPFAM" id="SSF56204">
    <property type="entry name" value="Hect, E3 ligase catalytic domain"/>
    <property type="match status" value="1"/>
</dbReference>
<dbReference type="SMART" id="SM00119">
    <property type="entry name" value="HECTc"/>
    <property type="match status" value="1"/>
</dbReference>
<feature type="active site" description="Glycyl thioester intermediate" evidence="6">
    <location>
        <position position="1202"/>
    </location>
</feature>
<dbReference type="CDD" id="cd00078">
    <property type="entry name" value="HECTc"/>
    <property type="match status" value="1"/>
</dbReference>
<dbReference type="GeneID" id="83197626"/>
<dbReference type="AlphaFoldDB" id="A0A9W9PI17"/>
<feature type="region of interest" description="Disordered" evidence="7">
    <location>
        <begin position="1"/>
        <end position="47"/>
    </location>
</feature>
<dbReference type="GO" id="GO:0006511">
    <property type="term" value="P:ubiquitin-dependent protein catabolic process"/>
    <property type="evidence" value="ECO:0007669"/>
    <property type="project" value="TreeGrafter"/>
</dbReference>
<dbReference type="PANTHER" id="PTHR45700:SF2">
    <property type="entry name" value="UBIQUITIN-PROTEIN LIGASE E3C"/>
    <property type="match status" value="1"/>
</dbReference>
<evidence type="ECO:0000259" key="8">
    <source>
        <dbReference type="PROSITE" id="PS50237"/>
    </source>
</evidence>
<dbReference type="Pfam" id="PF00632">
    <property type="entry name" value="HECT"/>
    <property type="match status" value="1"/>
</dbReference>
<dbReference type="Proteomes" id="UP001150941">
    <property type="component" value="Unassembled WGS sequence"/>
</dbReference>
<dbReference type="EMBL" id="JAPQKS010000002">
    <property type="protein sequence ID" value="KAJ5246043.1"/>
    <property type="molecule type" value="Genomic_DNA"/>
</dbReference>
<dbReference type="Gene3D" id="3.90.1750.10">
    <property type="entry name" value="Hect, E3 ligase catalytic domains"/>
    <property type="match status" value="1"/>
</dbReference>
<feature type="compositionally biased region" description="Low complexity" evidence="7">
    <location>
        <begin position="29"/>
        <end position="47"/>
    </location>
</feature>
<organism evidence="9 10">
    <name type="scientific">Penicillium chermesinum</name>
    <dbReference type="NCBI Taxonomy" id="63820"/>
    <lineage>
        <taxon>Eukaryota</taxon>
        <taxon>Fungi</taxon>
        <taxon>Dikarya</taxon>
        <taxon>Ascomycota</taxon>
        <taxon>Pezizomycotina</taxon>
        <taxon>Eurotiomycetes</taxon>
        <taxon>Eurotiomycetidae</taxon>
        <taxon>Eurotiales</taxon>
        <taxon>Aspergillaceae</taxon>
        <taxon>Penicillium</taxon>
    </lineage>
</organism>
<dbReference type="InterPro" id="IPR035983">
    <property type="entry name" value="Hect_E3_ubiquitin_ligase"/>
</dbReference>
<feature type="compositionally biased region" description="Polar residues" evidence="7">
    <location>
        <begin position="1"/>
        <end position="21"/>
    </location>
</feature>
<dbReference type="Gene3D" id="3.30.2160.10">
    <property type="entry name" value="Hect, E3 ligase catalytic domain"/>
    <property type="match status" value="1"/>
</dbReference>
<accession>A0A9W9PI17</accession>
<dbReference type="OrthoDB" id="8068875at2759"/>
<dbReference type="GO" id="GO:0061630">
    <property type="term" value="F:ubiquitin protein ligase activity"/>
    <property type="evidence" value="ECO:0007669"/>
    <property type="project" value="UniProtKB-EC"/>
</dbReference>
<dbReference type="Gene3D" id="3.30.2410.10">
    <property type="entry name" value="Hect, E3 ligase catalytic domain"/>
    <property type="match status" value="1"/>
</dbReference>
<reference evidence="9" key="2">
    <citation type="journal article" date="2023" name="IMA Fungus">
        <title>Comparative genomic study of the Penicillium genus elucidates a diverse pangenome and 15 lateral gene transfer events.</title>
        <authorList>
            <person name="Petersen C."/>
            <person name="Sorensen T."/>
            <person name="Nielsen M.R."/>
            <person name="Sondergaard T.E."/>
            <person name="Sorensen J.L."/>
            <person name="Fitzpatrick D.A."/>
            <person name="Frisvad J.C."/>
            <person name="Nielsen K.L."/>
        </authorList>
    </citation>
    <scope>NUCLEOTIDE SEQUENCE</scope>
    <source>
        <strain evidence="9">IBT 19713</strain>
    </source>
</reference>
<reference evidence="9" key="1">
    <citation type="submission" date="2022-11" db="EMBL/GenBank/DDBJ databases">
        <authorList>
            <person name="Petersen C."/>
        </authorList>
    </citation>
    <scope>NUCLEOTIDE SEQUENCE</scope>
    <source>
        <strain evidence="9">IBT 19713</strain>
    </source>
</reference>
<dbReference type="InterPro" id="IPR044611">
    <property type="entry name" value="E3A/B/C-like"/>
</dbReference>
<evidence type="ECO:0000313" key="9">
    <source>
        <dbReference type="EMBL" id="KAJ5246043.1"/>
    </source>
</evidence>
<comment type="catalytic activity">
    <reaction evidence="1">
        <text>S-ubiquitinyl-[E2 ubiquitin-conjugating enzyme]-L-cysteine + [acceptor protein]-L-lysine = [E2 ubiquitin-conjugating enzyme]-L-cysteine + N(6)-ubiquitinyl-[acceptor protein]-L-lysine.</text>
        <dbReference type="EC" id="2.3.2.26"/>
    </reaction>
</comment>
<dbReference type="EC" id="2.3.2.26" evidence="3"/>
<proteinExistence type="predicted"/>
<dbReference type="CDD" id="cd23767">
    <property type="entry name" value="IQCD"/>
    <property type="match status" value="1"/>
</dbReference>
<evidence type="ECO:0000256" key="3">
    <source>
        <dbReference type="ARBA" id="ARBA00012485"/>
    </source>
</evidence>
<evidence type="ECO:0000256" key="5">
    <source>
        <dbReference type="ARBA" id="ARBA00022786"/>
    </source>
</evidence>
<feature type="domain" description="HECT" evidence="8">
    <location>
        <begin position="857"/>
        <end position="1234"/>
    </location>
</feature>
<dbReference type="PROSITE" id="PS50237">
    <property type="entry name" value="HECT"/>
    <property type="match status" value="1"/>
</dbReference>